<organism evidence="2 3">
    <name type="scientific">Cichlidogyrus casuarinus</name>
    <dbReference type="NCBI Taxonomy" id="1844966"/>
    <lineage>
        <taxon>Eukaryota</taxon>
        <taxon>Metazoa</taxon>
        <taxon>Spiralia</taxon>
        <taxon>Lophotrochozoa</taxon>
        <taxon>Platyhelminthes</taxon>
        <taxon>Monogenea</taxon>
        <taxon>Monopisthocotylea</taxon>
        <taxon>Dactylogyridea</taxon>
        <taxon>Ancyrocephalidae</taxon>
        <taxon>Cichlidogyrus</taxon>
    </lineage>
</organism>
<keyword evidence="3" id="KW-1185">Reference proteome</keyword>
<dbReference type="EMBL" id="JBJKFK010000734">
    <property type="protein sequence ID" value="KAL3315516.1"/>
    <property type="molecule type" value="Genomic_DNA"/>
</dbReference>
<sequence>MDDSGDSVSSTEVVRRLPLMTSGDQSIASSGASQSPNITPGIGQLGPSGPGGMLLYTGAQFAGVSVSDIPELPLDLKQPVIVAEFNFMEQVVEENRRIAQRKISKTSLPTRKQVGDSSFSLAVTDSSSDPPDLLDQGEQKYIGVGGESPAMERDGKGVAALTSPGISRRPNLTRRITTTAATRSPPSTAGTGSASPHTVNDITSDEGIGAVAAAPNNSGSSAELELQRSSLAGYEDEAGNLTSLLSSKPNQSCFSLSNFIGI</sequence>
<feature type="compositionally biased region" description="Polar residues" evidence="1">
    <location>
        <begin position="107"/>
        <end position="124"/>
    </location>
</feature>
<feature type="region of interest" description="Disordered" evidence="1">
    <location>
        <begin position="1"/>
        <end position="46"/>
    </location>
</feature>
<protein>
    <submittedName>
        <fullName evidence="2">Uncharacterized protein</fullName>
    </submittedName>
</protein>
<proteinExistence type="predicted"/>
<feature type="region of interest" description="Disordered" evidence="1">
    <location>
        <begin position="160"/>
        <end position="203"/>
    </location>
</feature>
<feature type="compositionally biased region" description="Polar residues" evidence="1">
    <location>
        <begin position="22"/>
        <end position="38"/>
    </location>
</feature>
<feature type="compositionally biased region" description="Polar residues" evidence="1">
    <location>
        <begin position="1"/>
        <end position="12"/>
    </location>
</feature>
<feature type="compositionally biased region" description="Low complexity" evidence="1">
    <location>
        <begin position="125"/>
        <end position="134"/>
    </location>
</feature>
<comment type="caution">
    <text evidence="2">The sequence shown here is derived from an EMBL/GenBank/DDBJ whole genome shotgun (WGS) entry which is preliminary data.</text>
</comment>
<evidence type="ECO:0000313" key="3">
    <source>
        <dbReference type="Proteomes" id="UP001626550"/>
    </source>
</evidence>
<gene>
    <name evidence="2" type="ORF">Ciccas_005852</name>
</gene>
<evidence type="ECO:0000256" key="1">
    <source>
        <dbReference type="SAM" id="MobiDB-lite"/>
    </source>
</evidence>
<dbReference type="Proteomes" id="UP001626550">
    <property type="component" value="Unassembled WGS sequence"/>
</dbReference>
<reference evidence="2 3" key="1">
    <citation type="submission" date="2024-11" db="EMBL/GenBank/DDBJ databases">
        <title>Adaptive evolution of stress response genes in parasites aligns with host niche diversity.</title>
        <authorList>
            <person name="Hahn C."/>
            <person name="Resl P."/>
        </authorList>
    </citation>
    <scope>NUCLEOTIDE SEQUENCE [LARGE SCALE GENOMIC DNA]</scope>
    <source>
        <strain evidence="2">EGGRZ-B1_66</strain>
        <tissue evidence="2">Body</tissue>
    </source>
</reference>
<name>A0ABD2QB58_9PLAT</name>
<feature type="region of interest" description="Disordered" evidence="1">
    <location>
        <begin position="107"/>
        <end position="138"/>
    </location>
</feature>
<accession>A0ABD2QB58</accession>
<feature type="compositionally biased region" description="Low complexity" evidence="1">
    <location>
        <begin position="173"/>
        <end position="191"/>
    </location>
</feature>
<dbReference type="AlphaFoldDB" id="A0ABD2QB58"/>
<feature type="compositionally biased region" description="Polar residues" evidence="1">
    <location>
        <begin position="192"/>
        <end position="202"/>
    </location>
</feature>
<evidence type="ECO:0000313" key="2">
    <source>
        <dbReference type="EMBL" id="KAL3315516.1"/>
    </source>
</evidence>